<proteinExistence type="predicted"/>
<dbReference type="EMBL" id="JADBEB010000001">
    <property type="protein sequence ID" value="MBE1485593.1"/>
    <property type="molecule type" value="Genomic_DNA"/>
</dbReference>
<accession>A0A927QXL2</accession>
<reference evidence="2" key="1">
    <citation type="submission" date="2020-10" db="EMBL/GenBank/DDBJ databases">
        <title>Sequencing the genomes of 1000 actinobacteria strains.</title>
        <authorList>
            <person name="Klenk H.-P."/>
        </authorList>
    </citation>
    <scope>NUCLEOTIDE SEQUENCE</scope>
    <source>
        <strain evidence="2">DSM 46832</strain>
    </source>
</reference>
<organism evidence="2 3">
    <name type="scientific">Plantactinospora soyae</name>
    <dbReference type="NCBI Taxonomy" id="1544732"/>
    <lineage>
        <taxon>Bacteria</taxon>
        <taxon>Bacillati</taxon>
        <taxon>Actinomycetota</taxon>
        <taxon>Actinomycetes</taxon>
        <taxon>Micromonosporales</taxon>
        <taxon>Micromonosporaceae</taxon>
        <taxon>Plantactinospora</taxon>
    </lineage>
</organism>
<keyword evidence="1" id="KW-0812">Transmembrane</keyword>
<dbReference type="AlphaFoldDB" id="A0A927QXL2"/>
<dbReference type="Proteomes" id="UP000649753">
    <property type="component" value="Unassembled WGS sequence"/>
</dbReference>
<sequence>MDNVWVELAGFVFDAVSGLGAIAALVIAVMAYKVAKRQGKQTFEIEVLRELALMIEKDPKIGMRIVESEPGVPPIAESAGVRLALLPKHELPLWRAVIRGSTDRDPYSPYLTGTRNAAVNSALNRYLGPGWLAEQRTASGTAELITHYLNQEILDAIERRSR</sequence>
<evidence type="ECO:0000256" key="1">
    <source>
        <dbReference type="SAM" id="Phobius"/>
    </source>
</evidence>
<evidence type="ECO:0000313" key="3">
    <source>
        <dbReference type="Proteomes" id="UP000649753"/>
    </source>
</evidence>
<protein>
    <submittedName>
        <fullName evidence="2">Uncharacterized protein</fullName>
    </submittedName>
</protein>
<gene>
    <name evidence="2" type="ORF">H4W31_001231</name>
</gene>
<comment type="caution">
    <text evidence="2">The sequence shown here is derived from an EMBL/GenBank/DDBJ whole genome shotgun (WGS) entry which is preliminary data.</text>
</comment>
<feature type="transmembrane region" description="Helical" evidence="1">
    <location>
        <begin position="12"/>
        <end position="32"/>
    </location>
</feature>
<keyword evidence="1" id="KW-1133">Transmembrane helix</keyword>
<name>A0A927QXL2_9ACTN</name>
<dbReference type="RefSeq" id="WP_192765758.1">
    <property type="nucleotide sequence ID" value="NZ_JADBEB010000001.1"/>
</dbReference>
<keyword evidence="3" id="KW-1185">Reference proteome</keyword>
<keyword evidence="1" id="KW-0472">Membrane</keyword>
<evidence type="ECO:0000313" key="2">
    <source>
        <dbReference type="EMBL" id="MBE1485593.1"/>
    </source>
</evidence>